<accession>A0A1M5IJ45</accession>
<dbReference type="OrthoDB" id="725917at2"/>
<reference evidence="3" key="1">
    <citation type="submission" date="2016-11" db="EMBL/GenBank/DDBJ databases">
        <authorList>
            <person name="Varghese N."/>
            <person name="Submissions S."/>
        </authorList>
    </citation>
    <scope>NUCLEOTIDE SEQUENCE [LARGE SCALE GENOMIC DNA]</scope>
    <source>
        <strain evidence="3">DSM 19741</strain>
    </source>
</reference>
<dbReference type="EMBL" id="FQWE01000007">
    <property type="protein sequence ID" value="SHG28394.1"/>
    <property type="molecule type" value="Genomic_DNA"/>
</dbReference>
<organism evidence="2 3">
    <name type="scientific">Flavobacterium segetis</name>
    <dbReference type="NCBI Taxonomy" id="271157"/>
    <lineage>
        <taxon>Bacteria</taxon>
        <taxon>Pseudomonadati</taxon>
        <taxon>Bacteroidota</taxon>
        <taxon>Flavobacteriia</taxon>
        <taxon>Flavobacteriales</taxon>
        <taxon>Flavobacteriaceae</taxon>
        <taxon>Flavobacterium</taxon>
    </lineage>
</organism>
<evidence type="ECO:0000313" key="2">
    <source>
        <dbReference type="EMBL" id="SHG28394.1"/>
    </source>
</evidence>
<dbReference type="AlphaFoldDB" id="A0A1M5IJ45"/>
<dbReference type="Gene3D" id="1.25.40.390">
    <property type="match status" value="1"/>
</dbReference>
<dbReference type="InterPro" id="IPR041662">
    <property type="entry name" value="SusD-like_2"/>
</dbReference>
<dbReference type="InterPro" id="IPR011990">
    <property type="entry name" value="TPR-like_helical_dom_sf"/>
</dbReference>
<dbReference type="SUPFAM" id="SSF48452">
    <property type="entry name" value="TPR-like"/>
    <property type="match status" value="1"/>
</dbReference>
<keyword evidence="3" id="KW-1185">Reference proteome</keyword>
<protein>
    <submittedName>
        <fullName evidence="2">Starch-binding associating with outer membrane</fullName>
    </submittedName>
</protein>
<dbReference type="PROSITE" id="PS51257">
    <property type="entry name" value="PROKAR_LIPOPROTEIN"/>
    <property type="match status" value="1"/>
</dbReference>
<evidence type="ECO:0000313" key="3">
    <source>
        <dbReference type="Proteomes" id="UP000184036"/>
    </source>
</evidence>
<name>A0A1M5IJ45_9FLAO</name>
<gene>
    <name evidence="2" type="ORF">SAMN05444396_10798</name>
</gene>
<dbReference type="STRING" id="271157.SAMN05444396_10798"/>
<sequence>MKKIFLLIAVAAVSLTSCSDYLADNTNVNSPLEEALPPRLILPGAQSQAFRTQAINMNRLGSVMTNAWGGNIYQFTNPLQVEYSYNFDNNTYAAVWDGLYRSVNNFQKIIETPLENQGNFIAISKIMKAHYMQYIVDLYGDSPYFEAFKGQANLTPAYTDDAIIYKELVKELEEARALIQNPSSTAEGVATDVVFNGDMSKWLKLANTIELRILLRQSKLTDATTTNYLNSKYATLQALNNFVDADVLINPGYSSSNDAKQSPFFSSFVRDAAGATTNTTYTLFTSSKHFADVLNGETGGPTAGIVDPRRSRLWTLVAGKVVGTDQGQKPVPGQNNTSNPTSRFGVGLTNYVGANTAERTAAGSAKAGVLMLLSESKFLQAEAVQRGFLTTGIAQILFNEGIQASFTYLGANIGTYALQIEAAPGFGWSASTNKIQAILTQKWIALSGIHGIENYINYTRTGFPVIPGSINGFNLQPTRPKRLIYPLSEYNANSGNVPVLTSAQITTQGPFWYVP</sequence>
<evidence type="ECO:0000256" key="1">
    <source>
        <dbReference type="SAM" id="SignalP"/>
    </source>
</evidence>
<dbReference type="Pfam" id="PF12771">
    <property type="entry name" value="SusD-like_2"/>
    <property type="match status" value="1"/>
</dbReference>
<proteinExistence type="predicted"/>
<dbReference type="Proteomes" id="UP000184036">
    <property type="component" value="Unassembled WGS sequence"/>
</dbReference>
<feature type="chain" id="PRO_5012454650" evidence="1">
    <location>
        <begin position="23"/>
        <end position="515"/>
    </location>
</feature>
<feature type="signal peptide" evidence="1">
    <location>
        <begin position="1"/>
        <end position="22"/>
    </location>
</feature>
<dbReference type="RefSeq" id="WP_072992312.1">
    <property type="nucleotide sequence ID" value="NZ_FQWE01000007.1"/>
</dbReference>
<keyword evidence="1" id="KW-0732">Signal</keyword>